<dbReference type="AlphaFoldDB" id="A0A4Y7PNC3"/>
<reference evidence="2 3" key="1">
    <citation type="submission" date="2018-06" db="EMBL/GenBank/DDBJ databases">
        <title>A transcriptomic atlas of mushroom development highlights an independent origin of complex multicellularity.</title>
        <authorList>
            <consortium name="DOE Joint Genome Institute"/>
            <person name="Krizsan K."/>
            <person name="Almasi E."/>
            <person name="Merenyi Z."/>
            <person name="Sahu N."/>
            <person name="Viragh M."/>
            <person name="Koszo T."/>
            <person name="Mondo S."/>
            <person name="Kiss B."/>
            <person name="Balint B."/>
            <person name="Kues U."/>
            <person name="Barry K."/>
            <person name="Hegedus J.C."/>
            <person name="Henrissat B."/>
            <person name="Johnson J."/>
            <person name="Lipzen A."/>
            <person name="Ohm R."/>
            <person name="Nagy I."/>
            <person name="Pangilinan J."/>
            <person name="Yan J."/>
            <person name="Xiong Y."/>
            <person name="Grigoriev I.V."/>
            <person name="Hibbett D.S."/>
            <person name="Nagy L.G."/>
        </authorList>
    </citation>
    <scope>NUCLEOTIDE SEQUENCE [LARGE SCALE GENOMIC DNA]</scope>
    <source>
        <strain evidence="2 3">SZMC22713</strain>
    </source>
</reference>
<dbReference type="Proteomes" id="UP000294933">
    <property type="component" value="Unassembled WGS sequence"/>
</dbReference>
<dbReference type="EMBL" id="ML170232">
    <property type="protein sequence ID" value="TDL16927.1"/>
    <property type="molecule type" value="Genomic_DNA"/>
</dbReference>
<protein>
    <submittedName>
        <fullName evidence="2">Uncharacterized protein</fullName>
    </submittedName>
</protein>
<feature type="signal peptide" evidence="1">
    <location>
        <begin position="1"/>
        <end position="23"/>
    </location>
</feature>
<accession>A0A4Y7PNC3</accession>
<gene>
    <name evidence="2" type="ORF">BD410DRAFT_588755</name>
</gene>
<feature type="chain" id="PRO_5021431330" evidence="1">
    <location>
        <begin position="24"/>
        <end position="122"/>
    </location>
</feature>
<evidence type="ECO:0000313" key="3">
    <source>
        <dbReference type="Proteomes" id="UP000294933"/>
    </source>
</evidence>
<evidence type="ECO:0000256" key="1">
    <source>
        <dbReference type="SAM" id="SignalP"/>
    </source>
</evidence>
<dbReference type="VEuPathDB" id="FungiDB:BD410DRAFT_588755"/>
<proteinExistence type="predicted"/>
<keyword evidence="3" id="KW-1185">Reference proteome</keyword>
<name>A0A4Y7PNC3_9AGAM</name>
<evidence type="ECO:0000313" key="2">
    <source>
        <dbReference type="EMBL" id="TDL16927.1"/>
    </source>
</evidence>
<organism evidence="2 3">
    <name type="scientific">Rickenella mellea</name>
    <dbReference type="NCBI Taxonomy" id="50990"/>
    <lineage>
        <taxon>Eukaryota</taxon>
        <taxon>Fungi</taxon>
        <taxon>Dikarya</taxon>
        <taxon>Basidiomycota</taxon>
        <taxon>Agaricomycotina</taxon>
        <taxon>Agaricomycetes</taxon>
        <taxon>Hymenochaetales</taxon>
        <taxon>Rickenellaceae</taxon>
        <taxon>Rickenella</taxon>
    </lineage>
</organism>
<keyword evidence="1" id="KW-0732">Signal</keyword>
<sequence length="122" mass="14328">MTFCIRFYLASLSYILGFTPSESTRPTNFTPGCYNAYLIRLLPRDILLKTLLTPLYYEGTNSSYRPPYIIFGLLSKRFASKYPRGYQSGKWRPWWIKSILTGIGTYFNRSKSCLALDYRRDF</sequence>